<evidence type="ECO:0000256" key="9">
    <source>
        <dbReference type="ARBA" id="ARBA00023049"/>
    </source>
</evidence>
<dbReference type="CDD" id="cd07327">
    <property type="entry name" value="M48B_HtpX_like"/>
    <property type="match status" value="1"/>
</dbReference>
<keyword evidence="6" id="KW-0378">Hydrolase</keyword>
<keyword evidence="2" id="KW-1003">Cell membrane</keyword>
<evidence type="ECO:0000313" key="13">
    <source>
        <dbReference type="EMBL" id="SVD31199.1"/>
    </source>
</evidence>
<evidence type="ECO:0000256" key="4">
    <source>
        <dbReference type="ARBA" id="ARBA00022692"/>
    </source>
</evidence>
<feature type="transmembrane region" description="Helical" evidence="11">
    <location>
        <begin position="154"/>
        <end position="175"/>
    </location>
</feature>
<proteinExistence type="predicted"/>
<feature type="transmembrane region" description="Helical" evidence="11">
    <location>
        <begin position="42"/>
        <end position="58"/>
    </location>
</feature>
<name>A0A382UAC4_9ZZZZ</name>
<evidence type="ECO:0000256" key="11">
    <source>
        <dbReference type="SAM" id="Phobius"/>
    </source>
</evidence>
<keyword evidence="10 11" id="KW-0472">Membrane</keyword>
<feature type="transmembrane region" description="Helical" evidence="11">
    <location>
        <begin position="12"/>
        <end position="36"/>
    </location>
</feature>
<dbReference type="Pfam" id="PF01435">
    <property type="entry name" value="Peptidase_M48"/>
    <property type="match status" value="1"/>
</dbReference>
<dbReference type="GO" id="GO:0004222">
    <property type="term" value="F:metalloendopeptidase activity"/>
    <property type="evidence" value="ECO:0007669"/>
    <property type="project" value="InterPro"/>
</dbReference>
<evidence type="ECO:0000256" key="5">
    <source>
        <dbReference type="ARBA" id="ARBA00022723"/>
    </source>
</evidence>
<keyword evidence="7" id="KW-0862">Zinc</keyword>
<organism evidence="13">
    <name type="scientific">marine metagenome</name>
    <dbReference type="NCBI Taxonomy" id="408172"/>
    <lineage>
        <taxon>unclassified sequences</taxon>
        <taxon>metagenomes</taxon>
        <taxon>ecological metagenomes</taxon>
    </lineage>
</organism>
<dbReference type="EMBL" id="UINC01142703">
    <property type="protein sequence ID" value="SVD31199.1"/>
    <property type="molecule type" value="Genomic_DNA"/>
</dbReference>
<protein>
    <recommendedName>
        <fullName evidence="12">Peptidase M48 domain-containing protein</fullName>
    </recommendedName>
</protein>
<keyword evidence="3" id="KW-0645">Protease</keyword>
<keyword evidence="9" id="KW-0482">Metalloprotease</keyword>
<dbReference type="PANTHER" id="PTHR43221">
    <property type="entry name" value="PROTEASE HTPX"/>
    <property type="match status" value="1"/>
</dbReference>
<evidence type="ECO:0000256" key="6">
    <source>
        <dbReference type="ARBA" id="ARBA00022801"/>
    </source>
</evidence>
<keyword evidence="8 11" id="KW-1133">Transmembrane helix</keyword>
<feature type="domain" description="Peptidase M48" evidence="12">
    <location>
        <begin position="75"/>
        <end position="171"/>
    </location>
</feature>
<comment type="cofactor">
    <cofactor evidence="1">
        <name>Zn(2+)</name>
        <dbReference type="ChEBI" id="CHEBI:29105"/>
    </cofactor>
</comment>
<keyword evidence="5" id="KW-0479">Metal-binding</keyword>
<dbReference type="GO" id="GO:0006508">
    <property type="term" value="P:proteolysis"/>
    <property type="evidence" value="ECO:0007669"/>
    <property type="project" value="UniProtKB-KW"/>
</dbReference>
<sequence length="185" mass="20365">MKQHGYGRDTELNVRIALTSFFLLLIYVAFAGLLFWAGIPPIFIFVMGAILAALQYYGSDKLVLMTTGARVVGPNEEPKLHGMVERLAAMADMPKPKKLAIMDTHVPNAFATGRNPRNSIVTVTTGLMSRLDEKEQEAVLAHELSHVKNRDVMVITWAGLIVIMSGYLLQLLFWISLFGGFGGGN</sequence>
<accession>A0A382UAC4</accession>
<dbReference type="InterPro" id="IPR001915">
    <property type="entry name" value="Peptidase_M48"/>
</dbReference>
<evidence type="ECO:0000256" key="3">
    <source>
        <dbReference type="ARBA" id="ARBA00022670"/>
    </source>
</evidence>
<evidence type="ECO:0000259" key="12">
    <source>
        <dbReference type="Pfam" id="PF01435"/>
    </source>
</evidence>
<reference evidence="13" key="1">
    <citation type="submission" date="2018-05" db="EMBL/GenBank/DDBJ databases">
        <authorList>
            <person name="Lanie J.A."/>
            <person name="Ng W.-L."/>
            <person name="Kazmierczak K.M."/>
            <person name="Andrzejewski T.M."/>
            <person name="Davidsen T.M."/>
            <person name="Wayne K.J."/>
            <person name="Tettelin H."/>
            <person name="Glass J.I."/>
            <person name="Rusch D."/>
            <person name="Podicherti R."/>
            <person name="Tsui H.-C.T."/>
            <person name="Winkler M.E."/>
        </authorList>
    </citation>
    <scope>NUCLEOTIDE SEQUENCE</scope>
</reference>
<evidence type="ECO:0000256" key="2">
    <source>
        <dbReference type="ARBA" id="ARBA00022475"/>
    </source>
</evidence>
<dbReference type="PANTHER" id="PTHR43221:SF2">
    <property type="entry name" value="PROTEASE HTPX HOMOLOG"/>
    <property type="match status" value="1"/>
</dbReference>
<dbReference type="AlphaFoldDB" id="A0A382UAC4"/>
<evidence type="ECO:0000256" key="10">
    <source>
        <dbReference type="ARBA" id="ARBA00023136"/>
    </source>
</evidence>
<evidence type="ECO:0000256" key="1">
    <source>
        <dbReference type="ARBA" id="ARBA00001947"/>
    </source>
</evidence>
<dbReference type="Gene3D" id="3.30.2010.10">
    <property type="entry name" value="Metalloproteases ('zincins'), catalytic domain"/>
    <property type="match status" value="1"/>
</dbReference>
<gene>
    <name evidence="13" type="ORF">METZ01_LOCUS384053</name>
</gene>
<evidence type="ECO:0000256" key="7">
    <source>
        <dbReference type="ARBA" id="ARBA00022833"/>
    </source>
</evidence>
<evidence type="ECO:0000256" key="8">
    <source>
        <dbReference type="ARBA" id="ARBA00022989"/>
    </source>
</evidence>
<dbReference type="GO" id="GO:0046872">
    <property type="term" value="F:metal ion binding"/>
    <property type="evidence" value="ECO:0007669"/>
    <property type="project" value="UniProtKB-KW"/>
</dbReference>
<feature type="non-terminal residue" evidence="13">
    <location>
        <position position="185"/>
    </location>
</feature>
<keyword evidence="4 11" id="KW-0812">Transmembrane</keyword>
<dbReference type="InterPro" id="IPR050083">
    <property type="entry name" value="HtpX_protease"/>
</dbReference>